<feature type="region of interest" description="Disordered" evidence="2">
    <location>
        <begin position="62"/>
        <end position="111"/>
    </location>
</feature>
<dbReference type="Gene3D" id="3.90.640.10">
    <property type="entry name" value="Actin, Chain A, domain 4"/>
    <property type="match status" value="1"/>
</dbReference>
<dbReference type="Pfam" id="PF00022">
    <property type="entry name" value="Actin"/>
    <property type="match status" value="1"/>
</dbReference>
<dbReference type="Proteomes" id="UP000777482">
    <property type="component" value="Unassembled WGS sequence"/>
</dbReference>
<dbReference type="SMART" id="SM00268">
    <property type="entry name" value="ACTIN"/>
    <property type="match status" value="1"/>
</dbReference>
<dbReference type="Gene3D" id="3.30.420.580">
    <property type="match status" value="1"/>
</dbReference>
<evidence type="ECO:0000256" key="1">
    <source>
        <dbReference type="RuleBase" id="RU000487"/>
    </source>
</evidence>
<evidence type="ECO:0000313" key="4">
    <source>
        <dbReference type="Proteomes" id="UP000777482"/>
    </source>
</evidence>
<feature type="region of interest" description="Disordered" evidence="2">
    <location>
        <begin position="570"/>
        <end position="640"/>
    </location>
</feature>
<dbReference type="AlphaFoldDB" id="A0A9P6VUL1"/>
<dbReference type="Gene3D" id="3.30.420.40">
    <property type="match status" value="3"/>
</dbReference>
<protein>
    <submittedName>
        <fullName evidence="3">Actin-like protein arp8</fullName>
    </submittedName>
</protein>
<name>A0A9P6VUL1_RHOMI</name>
<gene>
    <name evidence="3" type="primary">ARP8</name>
    <name evidence="3" type="ORF">C6P46_000858</name>
</gene>
<evidence type="ECO:0000313" key="3">
    <source>
        <dbReference type="EMBL" id="KAG0655512.1"/>
    </source>
</evidence>
<proteinExistence type="inferred from homology"/>
<dbReference type="OrthoDB" id="5572108at2759"/>
<feature type="compositionally biased region" description="Low complexity" evidence="2">
    <location>
        <begin position="594"/>
        <end position="614"/>
    </location>
</feature>
<feature type="region of interest" description="Disordered" evidence="2">
    <location>
        <begin position="150"/>
        <end position="222"/>
    </location>
</feature>
<sequence length="769" mass="82865">MPRAPPPPPPDQHALRFTSFAPVGFLNAKNVASGFVKSDSQSWFARRPSEADRDQALEVKRRRLAGADAEGEDAAPIESVLTAKPPTGVRQARRRPAPTEPEASAKDALDRTIVIHPGSRWLRLGLASQVAPVSVPNVIARKRLPGYKRVAAEPAASSHDEPSSRVGKSRATSDEASAPAQPDAPGPSAAPTDTEMKDEDGGWDSDDPNADPDALTAADSDPLTAKITSLRGDLRARMRVYKLRGQGNGNSQAATYNATVKPEPMGEDFEGDFEWTTGEAEVWTGLHALRIPDRDSANYELRWPFLRGDLNATGYASRQELLGDVSRIIMDALQEELDIAEEELKEYAVILLIPDLYTLPYVRDMSDLLLRQLGFKQLAVMQESVCATFGAGVSSACVVDIGARTTKVACVEEGLVVADTRMVLDFGGDDITSFLFTLLSRINFPYKEADLANWYDWTVLEDLKERIVVLSEGDITLSLNDFFVRRPGQLTQKYSLRVYDDCILAPYALFAPRVIDFEQKRHDSKPSPRNPDVDENVDIGEVRETLAMRNSVRHLLAPAAPTNTLAVHAATPDPAAEASRKPSPALPAEGGGAATPTAGGAALPALPGTPAAESPAPPDGPSSAAAPQTKAATSSEVDVRRESSKLPLDVAVVESILAIVSGSPTSLAAEERVKKIATNLLIVGGTGGIHNIGFAVESRVAPALAARIPILNGVLGYVPCPREIEPEHLAWKGIAALGKLDSANELWLCKEEWEMLGMRALRERAFYWA</sequence>
<dbReference type="SUPFAM" id="SSF53067">
    <property type="entry name" value="Actin-like ATPase domain"/>
    <property type="match status" value="2"/>
</dbReference>
<comment type="caution">
    <text evidence="3">The sequence shown here is derived from an EMBL/GenBank/DDBJ whole genome shotgun (WGS) entry which is preliminary data.</text>
</comment>
<feature type="compositionally biased region" description="Acidic residues" evidence="2">
    <location>
        <begin position="196"/>
        <end position="210"/>
    </location>
</feature>
<dbReference type="CDD" id="cd10206">
    <property type="entry name" value="ASKHA_NBD_Arp8-like"/>
    <property type="match status" value="1"/>
</dbReference>
<dbReference type="InterPro" id="IPR004000">
    <property type="entry name" value="Actin"/>
</dbReference>
<reference evidence="3 4" key="1">
    <citation type="submission" date="2020-11" db="EMBL/GenBank/DDBJ databases">
        <title>Kefir isolates.</title>
        <authorList>
            <person name="Marcisauskas S."/>
            <person name="Kim Y."/>
            <person name="Blasche S."/>
        </authorList>
    </citation>
    <scope>NUCLEOTIDE SEQUENCE [LARGE SCALE GENOMIC DNA]</scope>
    <source>
        <strain evidence="3 4">KR</strain>
    </source>
</reference>
<organism evidence="3 4">
    <name type="scientific">Rhodotorula mucilaginosa</name>
    <name type="common">Yeast</name>
    <name type="synonym">Rhodotorula rubra</name>
    <dbReference type="NCBI Taxonomy" id="5537"/>
    <lineage>
        <taxon>Eukaryota</taxon>
        <taxon>Fungi</taxon>
        <taxon>Dikarya</taxon>
        <taxon>Basidiomycota</taxon>
        <taxon>Pucciniomycotina</taxon>
        <taxon>Microbotryomycetes</taxon>
        <taxon>Sporidiobolales</taxon>
        <taxon>Sporidiobolaceae</taxon>
        <taxon>Rhodotorula</taxon>
    </lineage>
</organism>
<comment type="similarity">
    <text evidence="1">Belongs to the actin family.</text>
</comment>
<dbReference type="PANTHER" id="PTHR11937">
    <property type="entry name" value="ACTIN"/>
    <property type="match status" value="1"/>
</dbReference>
<dbReference type="InterPro" id="IPR043129">
    <property type="entry name" value="ATPase_NBD"/>
</dbReference>
<dbReference type="EMBL" id="PUHQ01000118">
    <property type="protein sequence ID" value="KAG0655512.1"/>
    <property type="molecule type" value="Genomic_DNA"/>
</dbReference>
<evidence type="ECO:0000256" key="2">
    <source>
        <dbReference type="SAM" id="MobiDB-lite"/>
    </source>
</evidence>
<accession>A0A9P6VUL1</accession>
<keyword evidence="4" id="KW-1185">Reference proteome</keyword>